<keyword evidence="3" id="KW-0548">Nucleotidyltransferase</keyword>
<feature type="domain" description="Reverse transcriptase" evidence="8">
    <location>
        <begin position="1"/>
        <end position="152"/>
    </location>
</feature>
<dbReference type="FunFam" id="3.10.10.10:FF:000007">
    <property type="entry name" value="Retrovirus-related Pol polyprotein from transposon 17.6-like Protein"/>
    <property type="match status" value="1"/>
</dbReference>
<dbReference type="RefSeq" id="XP_011134790.1">
    <property type="nucleotide sequence ID" value="XM_011136488.1"/>
</dbReference>
<protein>
    <submittedName>
        <fullName evidence="9">KRAB-A domain protein</fullName>
    </submittedName>
</protein>
<gene>
    <name evidence="9" type="ORF">GNI_234680</name>
</gene>
<keyword evidence="6" id="KW-0378">Hydrolase</keyword>
<dbReference type="Pfam" id="PF00078">
    <property type="entry name" value="RVT_1"/>
    <property type="match status" value="1"/>
</dbReference>
<accession>A0A023AVB1</accession>
<dbReference type="Gene3D" id="1.10.340.70">
    <property type="match status" value="1"/>
</dbReference>
<dbReference type="OMA" id="AHIRYSI"/>
<keyword evidence="1" id="KW-0645">Protease</keyword>
<dbReference type="InterPro" id="IPR050951">
    <property type="entry name" value="Retrovirus_Pol_polyprotein"/>
</dbReference>
<keyword evidence="7" id="KW-0695">RNA-directed DNA polymerase</keyword>
<evidence type="ECO:0000313" key="9">
    <source>
        <dbReference type="EMBL" id="EZG42719.1"/>
    </source>
</evidence>
<keyword evidence="5" id="KW-0255">Endonuclease</keyword>
<dbReference type="EMBL" id="AFNH02001880">
    <property type="protein sequence ID" value="EZG42719.1"/>
    <property type="molecule type" value="Genomic_DNA"/>
</dbReference>
<dbReference type="Pfam" id="PF17917">
    <property type="entry name" value="RT_RNaseH"/>
    <property type="match status" value="1"/>
</dbReference>
<dbReference type="GO" id="GO:0004519">
    <property type="term" value="F:endonuclease activity"/>
    <property type="evidence" value="ECO:0007669"/>
    <property type="project" value="UniProtKB-KW"/>
</dbReference>
<dbReference type="GeneID" id="22916786"/>
<evidence type="ECO:0000256" key="5">
    <source>
        <dbReference type="ARBA" id="ARBA00022759"/>
    </source>
</evidence>
<dbReference type="PANTHER" id="PTHR37984">
    <property type="entry name" value="PROTEIN CBG26694"/>
    <property type="match status" value="1"/>
</dbReference>
<dbReference type="GO" id="GO:0003964">
    <property type="term" value="F:RNA-directed DNA polymerase activity"/>
    <property type="evidence" value="ECO:0007669"/>
    <property type="project" value="UniProtKB-KW"/>
</dbReference>
<dbReference type="Pfam" id="PF17921">
    <property type="entry name" value="Integrase_H2C2"/>
    <property type="match status" value="1"/>
</dbReference>
<dbReference type="GO" id="GO:0008233">
    <property type="term" value="F:peptidase activity"/>
    <property type="evidence" value="ECO:0007669"/>
    <property type="project" value="UniProtKB-KW"/>
</dbReference>
<dbReference type="Gene3D" id="3.10.20.370">
    <property type="match status" value="1"/>
</dbReference>
<comment type="caution">
    <text evidence="9">The sequence shown here is derived from an EMBL/GenBank/DDBJ whole genome shotgun (WGS) entry which is preliminary data.</text>
</comment>
<evidence type="ECO:0000259" key="8">
    <source>
        <dbReference type="PROSITE" id="PS50878"/>
    </source>
</evidence>
<sequence length="493" mass="57483">MCVDYRALNDVTVPDTFPLPIIEDLHDQLGGVEHVITLDLKAGFHQIKIKEEDKPKTAFATPTGLYQFRVMPFGLINAPATFQRMTTKLLEDRLGSGCLVYIDDIVIYGSSWPSLMSNFEWVLQRLRDHEVFLNIRKSHFGLSEFEYLGVTIRDGKIYPSKKSIATIQGLSPPEDVNGVRRLLGLVGYLRKFIPDFAALVKPIQELITAEEFVWSDECQRKFEDIKRLLTTSQPSLCLPRSGLPFYLDTDASTYAIAGVLQQREGDTTYVLQFASKKLTTAEAKWPIYELEAYAIVWSIFHFAHYLRGKEFIVRTDHQSLKWLWNTEKSRIARWAMFLQEFQFKVVYRAGRDQQHVDIFTRDIQFSKLDEDIDARWVLASHTDVRPYMLTLNETFPSPDDFVTAFNGEQEHPPQHTLQNGLPIVNNRVYVPEPLRRRILFYFHFSRVGAHQGIQRSYNRLAKYFWWNNMFNDVRNFAKQCLTCIRRRHTAIDF</sequence>
<proteinExistence type="predicted"/>
<dbReference type="InterPro" id="IPR043128">
    <property type="entry name" value="Rev_trsase/Diguanyl_cyclase"/>
</dbReference>
<evidence type="ECO:0000256" key="4">
    <source>
        <dbReference type="ARBA" id="ARBA00022722"/>
    </source>
</evidence>
<dbReference type="Proteomes" id="UP000019763">
    <property type="component" value="Unassembled WGS sequence"/>
</dbReference>
<dbReference type="PANTHER" id="PTHR37984:SF5">
    <property type="entry name" value="PROTEIN NYNRIN-LIKE"/>
    <property type="match status" value="1"/>
</dbReference>
<dbReference type="InterPro" id="IPR043502">
    <property type="entry name" value="DNA/RNA_pol_sf"/>
</dbReference>
<dbReference type="InterPro" id="IPR000477">
    <property type="entry name" value="RT_dom"/>
</dbReference>
<dbReference type="SUPFAM" id="SSF56672">
    <property type="entry name" value="DNA/RNA polymerases"/>
    <property type="match status" value="1"/>
</dbReference>
<dbReference type="GO" id="GO:0006508">
    <property type="term" value="P:proteolysis"/>
    <property type="evidence" value="ECO:0007669"/>
    <property type="project" value="UniProtKB-KW"/>
</dbReference>
<name>A0A023AVB1_GRENI</name>
<dbReference type="CDD" id="cd09274">
    <property type="entry name" value="RNase_HI_RT_Ty3"/>
    <property type="match status" value="1"/>
</dbReference>
<evidence type="ECO:0000256" key="7">
    <source>
        <dbReference type="ARBA" id="ARBA00022918"/>
    </source>
</evidence>
<dbReference type="VEuPathDB" id="CryptoDB:GNI_234680"/>
<dbReference type="eggNOG" id="KOG0017">
    <property type="taxonomic scope" value="Eukaryota"/>
</dbReference>
<evidence type="ECO:0000256" key="2">
    <source>
        <dbReference type="ARBA" id="ARBA00022679"/>
    </source>
</evidence>
<dbReference type="Gene3D" id="3.30.70.270">
    <property type="match status" value="3"/>
</dbReference>
<reference evidence="9" key="1">
    <citation type="submission" date="2013-12" db="EMBL/GenBank/DDBJ databases">
        <authorList>
            <person name="Omoto C.K."/>
            <person name="Sibley D."/>
            <person name="Venepally P."/>
            <person name="Hadjithomas M."/>
            <person name="Karamycheva S."/>
            <person name="Brunk B."/>
            <person name="Roos D."/>
            <person name="Caler E."/>
            <person name="Lorenzi H."/>
        </authorList>
    </citation>
    <scope>NUCLEOTIDE SEQUENCE</scope>
</reference>
<evidence type="ECO:0000256" key="6">
    <source>
        <dbReference type="ARBA" id="ARBA00022801"/>
    </source>
</evidence>
<dbReference type="InterPro" id="IPR041373">
    <property type="entry name" value="RT_RNaseH"/>
</dbReference>
<dbReference type="CDD" id="cd01647">
    <property type="entry name" value="RT_LTR"/>
    <property type="match status" value="1"/>
</dbReference>
<dbReference type="InterPro" id="IPR041588">
    <property type="entry name" value="Integrase_H2C2"/>
</dbReference>
<evidence type="ECO:0000256" key="1">
    <source>
        <dbReference type="ARBA" id="ARBA00022670"/>
    </source>
</evidence>
<dbReference type="PROSITE" id="PS50878">
    <property type="entry name" value="RT_POL"/>
    <property type="match status" value="1"/>
</dbReference>
<evidence type="ECO:0000256" key="3">
    <source>
        <dbReference type="ARBA" id="ARBA00022695"/>
    </source>
</evidence>
<organism evidence="9 10">
    <name type="scientific">Gregarina niphandrodes</name>
    <name type="common">Septate eugregarine</name>
    <dbReference type="NCBI Taxonomy" id="110365"/>
    <lineage>
        <taxon>Eukaryota</taxon>
        <taxon>Sar</taxon>
        <taxon>Alveolata</taxon>
        <taxon>Apicomplexa</taxon>
        <taxon>Conoidasida</taxon>
        <taxon>Gregarinasina</taxon>
        <taxon>Eugregarinorida</taxon>
        <taxon>Gregarinidae</taxon>
        <taxon>Gregarina</taxon>
    </lineage>
</organism>
<feature type="non-terminal residue" evidence="9">
    <location>
        <position position="493"/>
    </location>
</feature>
<keyword evidence="2" id="KW-0808">Transferase</keyword>
<keyword evidence="4" id="KW-0540">Nuclease</keyword>
<evidence type="ECO:0000313" key="10">
    <source>
        <dbReference type="Proteomes" id="UP000019763"/>
    </source>
</evidence>
<dbReference type="OrthoDB" id="2013610at2759"/>
<keyword evidence="10" id="KW-1185">Reference proteome</keyword>
<dbReference type="AlphaFoldDB" id="A0A023AVB1"/>
<dbReference type="FunFam" id="3.10.20.370:FF:000001">
    <property type="entry name" value="Retrovirus-related Pol polyprotein from transposon 17.6-like protein"/>
    <property type="match status" value="1"/>
</dbReference>
<dbReference type="FunFam" id="3.30.70.270:FF:000020">
    <property type="entry name" value="Transposon Tf2-6 polyprotein-like Protein"/>
    <property type="match status" value="1"/>
</dbReference>